<dbReference type="InterPro" id="IPR009045">
    <property type="entry name" value="Zn_M74/Hedgehog-like"/>
</dbReference>
<dbReference type="CDD" id="cd13400">
    <property type="entry name" value="LT_IagB-like"/>
    <property type="match status" value="1"/>
</dbReference>
<feature type="region of interest" description="Disordered" evidence="2">
    <location>
        <begin position="349"/>
        <end position="370"/>
    </location>
</feature>
<dbReference type="Pfam" id="PF01464">
    <property type="entry name" value="SLT"/>
    <property type="match status" value="1"/>
</dbReference>
<feature type="domain" description="Transglycosylase SLT" evidence="3">
    <location>
        <begin position="16"/>
        <end position="112"/>
    </location>
</feature>
<dbReference type="RefSeq" id="WP_013041568.1">
    <property type="nucleotide sequence ID" value="NZ_JGVR01000087.1"/>
</dbReference>
<dbReference type="EMBL" id="JGVR01000087">
    <property type="protein sequence ID" value="KEZ11976.1"/>
    <property type="molecule type" value="Genomic_DNA"/>
</dbReference>
<evidence type="ECO:0000313" key="4">
    <source>
        <dbReference type="EMBL" id="KEZ11976.1"/>
    </source>
</evidence>
<organism evidence="4 5">
    <name type="scientific">Sphingobium yanoikuyae</name>
    <name type="common">Sphingomonas yanoikuyae</name>
    <dbReference type="NCBI Taxonomy" id="13690"/>
    <lineage>
        <taxon>Bacteria</taxon>
        <taxon>Pseudomonadati</taxon>
        <taxon>Pseudomonadota</taxon>
        <taxon>Alphaproteobacteria</taxon>
        <taxon>Sphingomonadales</taxon>
        <taxon>Sphingomonadaceae</taxon>
        <taxon>Sphingobium</taxon>
    </lineage>
</organism>
<dbReference type="SUPFAM" id="SSF55166">
    <property type="entry name" value="Hedgehog/DD-peptidase"/>
    <property type="match status" value="1"/>
</dbReference>
<proteinExistence type="inferred from homology"/>
<gene>
    <name evidence="4" type="ORF">CP98_05316</name>
</gene>
<dbReference type="InterPro" id="IPR008258">
    <property type="entry name" value="Transglycosylase_SLT_dom_1"/>
</dbReference>
<dbReference type="Proteomes" id="UP000028534">
    <property type="component" value="Unassembled WGS sequence"/>
</dbReference>
<dbReference type="PATRIC" id="fig|13690.10.peg.5520"/>
<sequence length="370" mass="39780">MAADLPPVVIEERVQCSIAAALRYNIPANVMLAVAEQENGRPGARVQNTNNTADLGSMQLNSSYIQSLARYGIRPEYVLAAGCYPYNLAAWRIRNHIRDDKGDLWTRVANYHSRTPVHNARYRALIMAKGARWEAWLSSRYNTYSVNGIPVSGGAPAARSASIPLTITAADATGGGQLAAQPAIVQPQGSADASAGYVASILAAAFNARITDTWRALEANYGAANSFHKYGQAVDFVPRAGLHTITREQIRAVMAQHGIRVAELLGPGDRGHADHWHLAFYTGDQTRPLDRAQIVVARAERGVGGLTSAAVQPMASYEAAPAPQARVMAARPNAAPISVAVNFRRDMLHPSPTDPTADPRFIPRTITASN</sequence>
<evidence type="ECO:0000259" key="3">
    <source>
        <dbReference type="Pfam" id="PF01464"/>
    </source>
</evidence>
<dbReference type="AlphaFoldDB" id="A0A084E1Y4"/>
<evidence type="ECO:0000256" key="1">
    <source>
        <dbReference type="ARBA" id="ARBA00009387"/>
    </source>
</evidence>
<comment type="similarity">
    <text evidence="1">Belongs to the virb1 family.</text>
</comment>
<dbReference type="InterPro" id="IPR023346">
    <property type="entry name" value="Lysozyme-like_dom_sf"/>
</dbReference>
<name>A0A084E1Y4_SPHYA</name>
<comment type="caution">
    <text evidence="4">The sequence shown here is derived from an EMBL/GenBank/DDBJ whole genome shotgun (WGS) entry which is preliminary data.</text>
</comment>
<evidence type="ECO:0000256" key="2">
    <source>
        <dbReference type="SAM" id="MobiDB-lite"/>
    </source>
</evidence>
<dbReference type="SUPFAM" id="SSF53955">
    <property type="entry name" value="Lysozyme-like"/>
    <property type="match status" value="1"/>
</dbReference>
<dbReference type="GeneID" id="29275599"/>
<reference evidence="4 5" key="1">
    <citation type="submission" date="2014-03" db="EMBL/GenBank/DDBJ databases">
        <title>Genome sequence of Sphingobium yanoikuyae B1.</title>
        <authorList>
            <person name="Gan H.M."/>
            <person name="Gan H.Y."/>
            <person name="Savka M.A."/>
        </authorList>
    </citation>
    <scope>NUCLEOTIDE SEQUENCE [LARGE SCALE GENOMIC DNA]</scope>
    <source>
        <strain evidence="4 5">B1</strain>
    </source>
</reference>
<accession>A0A084E1Y4</accession>
<protein>
    <submittedName>
        <fullName evidence="4">IncP-type conjugative transfer protein TrbN</fullName>
    </submittedName>
</protein>
<evidence type="ECO:0000313" key="5">
    <source>
        <dbReference type="Proteomes" id="UP000028534"/>
    </source>
</evidence>
<dbReference type="eggNOG" id="COG0741">
    <property type="taxonomic scope" value="Bacteria"/>
</dbReference>